<reference evidence="1 2" key="1">
    <citation type="journal article" date="2021" name="Nat. Commun.">
        <title>Genetic determinants of endophytism in the Arabidopsis root mycobiome.</title>
        <authorList>
            <person name="Mesny F."/>
            <person name="Miyauchi S."/>
            <person name="Thiergart T."/>
            <person name="Pickel B."/>
            <person name="Atanasova L."/>
            <person name="Karlsson M."/>
            <person name="Huettel B."/>
            <person name="Barry K.W."/>
            <person name="Haridas S."/>
            <person name="Chen C."/>
            <person name="Bauer D."/>
            <person name="Andreopoulos W."/>
            <person name="Pangilinan J."/>
            <person name="LaButti K."/>
            <person name="Riley R."/>
            <person name="Lipzen A."/>
            <person name="Clum A."/>
            <person name="Drula E."/>
            <person name="Henrissat B."/>
            <person name="Kohler A."/>
            <person name="Grigoriev I.V."/>
            <person name="Martin F.M."/>
            <person name="Hacquard S."/>
        </authorList>
    </citation>
    <scope>NUCLEOTIDE SEQUENCE [LARGE SCALE GENOMIC DNA]</scope>
    <source>
        <strain evidence="1 2">MPI-SDFR-AT-0080</strain>
    </source>
</reference>
<dbReference type="Proteomes" id="UP000774617">
    <property type="component" value="Unassembled WGS sequence"/>
</dbReference>
<gene>
    <name evidence="1" type="ORF">B0J12DRAFT_87260</name>
</gene>
<organism evidence="1 2">
    <name type="scientific">Macrophomina phaseolina</name>
    <dbReference type="NCBI Taxonomy" id="35725"/>
    <lineage>
        <taxon>Eukaryota</taxon>
        <taxon>Fungi</taxon>
        <taxon>Dikarya</taxon>
        <taxon>Ascomycota</taxon>
        <taxon>Pezizomycotina</taxon>
        <taxon>Dothideomycetes</taxon>
        <taxon>Dothideomycetes incertae sedis</taxon>
        <taxon>Botryosphaeriales</taxon>
        <taxon>Botryosphaeriaceae</taxon>
        <taxon>Macrophomina</taxon>
    </lineage>
</organism>
<keyword evidence="2" id="KW-1185">Reference proteome</keyword>
<evidence type="ECO:0000313" key="1">
    <source>
        <dbReference type="EMBL" id="KAH7050099.1"/>
    </source>
</evidence>
<dbReference type="EMBL" id="JAGTJR010000013">
    <property type="protein sequence ID" value="KAH7050099.1"/>
    <property type="molecule type" value="Genomic_DNA"/>
</dbReference>
<protein>
    <submittedName>
        <fullName evidence="1">Uncharacterized protein</fullName>
    </submittedName>
</protein>
<name>A0ABQ8GAI3_9PEZI</name>
<evidence type="ECO:0000313" key="2">
    <source>
        <dbReference type="Proteomes" id="UP000774617"/>
    </source>
</evidence>
<sequence length="189" mass="21678">MGPLKLVSLFPITHSLDKILYASLFVVLWIWHWERRITEFLPRMEEERDGGTDGGNLGSLDWVALLFYAVQLVLRFCLLSSGLFCSLCWRLNLSHTHRLHVFLLRHRGGYLQRLFGSFTHQWFLVNLIGASAPRAYHDTYTPIFLRSVVLLCPVHPHAISTMYPSSRVPNAAIQPLGELPPLATRRRAC</sequence>
<proteinExistence type="predicted"/>
<comment type="caution">
    <text evidence="1">The sequence shown here is derived from an EMBL/GenBank/DDBJ whole genome shotgun (WGS) entry which is preliminary data.</text>
</comment>
<accession>A0ABQ8GAI3</accession>